<evidence type="ECO:0000256" key="2">
    <source>
        <dbReference type="PIRSR" id="PIRSR617763-1"/>
    </source>
</evidence>
<gene>
    <name evidence="4" type="ORF">Xish_01113</name>
</gene>
<feature type="domain" description="Fe-S metabolism associated" evidence="3">
    <location>
        <begin position="24"/>
        <end position="145"/>
    </location>
</feature>
<evidence type="ECO:0000313" key="5">
    <source>
        <dbReference type="Proteomes" id="UP000222168"/>
    </source>
</evidence>
<evidence type="ECO:0000256" key="1">
    <source>
        <dbReference type="ARBA" id="ARBA00010282"/>
    </source>
</evidence>
<sequence length="162" mass="18415">MTQFSDNILAPHPFGTEITEQQLIENFQQCKLWEDRYRQLIGLAKKLPPLAGELKQQNIERSGCENRVWLGHQRFADGRLHFYGDSEGRIVKGLLAILLTAVEGKTPEQIVQTPLTELFQNLGLEQQLSGSRLNGVKSLINTIQEIANTYIHAMLDFRGELK</sequence>
<dbReference type="AlphaFoldDB" id="A0A2D0KET2"/>
<dbReference type="NCBIfam" id="TIGR03391">
    <property type="entry name" value="FeS_syn_CsdE"/>
    <property type="match status" value="1"/>
</dbReference>
<evidence type="ECO:0000313" key="4">
    <source>
        <dbReference type="EMBL" id="PHM61953.1"/>
    </source>
</evidence>
<protein>
    <submittedName>
        <fullName evidence="4">Cysteine desulfurase, sulfur acceptor subunit CsdE</fullName>
    </submittedName>
</protein>
<dbReference type="Proteomes" id="UP000222168">
    <property type="component" value="Unassembled WGS sequence"/>
</dbReference>
<dbReference type="Gene3D" id="3.90.1010.10">
    <property type="match status" value="1"/>
</dbReference>
<organism evidence="4 5">
    <name type="scientific">Xenorhabdus ishibashii</name>
    <dbReference type="NCBI Taxonomy" id="1034471"/>
    <lineage>
        <taxon>Bacteria</taxon>
        <taxon>Pseudomonadati</taxon>
        <taxon>Pseudomonadota</taxon>
        <taxon>Gammaproteobacteria</taxon>
        <taxon>Enterobacterales</taxon>
        <taxon>Morganellaceae</taxon>
        <taxon>Xenorhabdus</taxon>
    </lineage>
</organism>
<dbReference type="RefSeq" id="WP_099117035.1">
    <property type="nucleotide sequence ID" value="NZ_NJAK01000001.1"/>
</dbReference>
<name>A0A2D0KET2_9GAMM</name>
<keyword evidence="5" id="KW-1185">Reference proteome</keyword>
<dbReference type="InterPro" id="IPR017763">
    <property type="entry name" value="Cysteine_desulfurase_CsdE"/>
</dbReference>
<comment type="caution">
    <text evidence="4">The sequence shown here is derived from an EMBL/GenBank/DDBJ whole genome shotgun (WGS) entry which is preliminary data.</text>
</comment>
<dbReference type="OrthoDB" id="9799320at2"/>
<accession>A0A2D0KET2</accession>
<comment type="similarity">
    <text evidence="1">Belongs to the SufE family.</text>
</comment>
<dbReference type="Pfam" id="PF02657">
    <property type="entry name" value="SufE"/>
    <property type="match status" value="1"/>
</dbReference>
<dbReference type="PANTHER" id="PTHR43597:SF5">
    <property type="entry name" value="SUFE-LIKE PROTEIN 2, CHLOROPLASTIC"/>
    <property type="match status" value="1"/>
</dbReference>
<proteinExistence type="inferred from homology"/>
<reference evidence="4 5" key="1">
    <citation type="journal article" date="2017" name="Nat. Microbiol.">
        <title>Natural product diversity associated with the nematode symbionts Photorhabdus and Xenorhabdus.</title>
        <authorList>
            <person name="Tobias N.J."/>
            <person name="Wolff H."/>
            <person name="Djahanschiri B."/>
            <person name="Grundmann F."/>
            <person name="Kronenwerth M."/>
            <person name="Shi Y.M."/>
            <person name="Simonyi S."/>
            <person name="Grun P."/>
            <person name="Shapiro-Ilan D."/>
            <person name="Pidot S.J."/>
            <person name="Stinear T.P."/>
            <person name="Ebersberger I."/>
            <person name="Bode H.B."/>
        </authorList>
    </citation>
    <scope>NUCLEOTIDE SEQUENCE [LARGE SCALE GENOMIC DNA]</scope>
    <source>
        <strain evidence="4 5">DSM 22670</strain>
    </source>
</reference>
<dbReference type="PANTHER" id="PTHR43597">
    <property type="entry name" value="SULFUR ACCEPTOR PROTEIN CSDE"/>
    <property type="match status" value="1"/>
</dbReference>
<dbReference type="SUPFAM" id="SSF82649">
    <property type="entry name" value="SufE/NifU"/>
    <property type="match status" value="1"/>
</dbReference>
<feature type="active site" description="Cysteine persulfide intermediate" evidence="2">
    <location>
        <position position="64"/>
    </location>
</feature>
<dbReference type="EMBL" id="NJAK01000001">
    <property type="protein sequence ID" value="PHM61953.1"/>
    <property type="molecule type" value="Genomic_DNA"/>
</dbReference>
<evidence type="ECO:0000259" key="3">
    <source>
        <dbReference type="Pfam" id="PF02657"/>
    </source>
</evidence>
<dbReference type="InterPro" id="IPR003808">
    <property type="entry name" value="Fe-S_metab-assoc_dom"/>
</dbReference>